<evidence type="ECO:0000256" key="1">
    <source>
        <dbReference type="ARBA" id="ARBA00008965"/>
    </source>
</evidence>
<protein>
    <recommendedName>
        <fullName evidence="3">Bifunctional inhibitor/plant lipid transfer protein/seed storage helical domain-containing protein</fullName>
    </recommendedName>
</protein>
<evidence type="ECO:0000313" key="5">
    <source>
        <dbReference type="Proteomes" id="UP000027138"/>
    </source>
</evidence>
<dbReference type="InterPro" id="IPR027923">
    <property type="entry name" value="Hydrophob_seed_dom"/>
</dbReference>
<feature type="chain" id="PRO_5001642985" description="Bifunctional inhibitor/plant lipid transfer protein/seed storage helical domain-containing protein" evidence="2">
    <location>
        <begin position="26"/>
        <end position="108"/>
    </location>
</feature>
<sequence length="108" mass="11187">MASRATASIALLLSLNLLFFSMVSAATGTCPIDALKLKVCANVLGIIQIPPNQPCCSLLGNLVALEAAACLCTAIKANVLGLNLNVPLDLSLYLNNCGKKVPKGFKCP</sequence>
<feature type="domain" description="Bifunctional inhibitor/plant lipid transfer protein/seed storage helical" evidence="3">
    <location>
        <begin position="30"/>
        <end position="107"/>
    </location>
</feature>
<dbReference type="EMBL" id="KK914993">
    <property type="protein sequence ID" value="KDP25656.1"/>
    <property type="molecule type" value="Genomic_DNA"/>
</dbReference>
<dbReference type="InterPro" id="IPR036312">
    <property type="entry name" value="Bifun_inhib/LTP/seed_sf"/>
</dbReference>
<evidence type="ECO:0000259" key="3">
    <source>
        <dbReference type="SMART" id="SM00499"/>
    </source>
</evidence>
<keyword evidence="5" id="KW-1185">Reference proteome</keyword>
<feature type="signal peptide" evidence="2">
    <location>
        <begin position="1"/>
        <end position="25"/>
    </location>
</feature>
<evidence type="ECO:0000256" key="2">
    <source>
        <dbReference type="SAM" id="SignalP"/>
    </source>
</evidence>
<dbReference type="InterPro" id="IPR051636">
    <property type="entry name" value="Plant_LTP/defense-related"/>
</dbReference>
<evidence type="ECO:0000313" key="4">
    <source>
        <dbReference type="EMBL" id="KDP25656.1"/>
    </source>
</evidence>
<dbReference type="STRING" id="180498.A0A067JNV1"/>
<dbReference type="Proteomes" id="UP000027138">
    <property type="component" value="Unassembled WGS sequence"/>
</dbReference>
<organism evidence="4 5">
    <name type="scientific">Jatropha curcas</name>
    <name type="common">Barbados nut</name>
    <dbReference type="NCBI Taxonomy" id="180498"/>
    <lineage>
        <taxon>Eukaryota</taxon>
        <taxon>Viridiplantae</taxon>
        <taxon>Streptophyta</taxon>
        <taxon>Embryophyta</taxon>
        <taxon>Tracheophyta</taxon>
        <taxon>Spermatophyta</taxon>
        <taxon>Magnoliopsida</taxon>
        <taxon>eudicotyledons</taxon>
        <taxon>Gunneridae</taxon>
        <taxon>Pentapetalae</taxon>
        <taxon>rosids</taxon>
        <taxon>fabids</taxon>
        <taxon>Malpighiales</taxon>
        <taxon>Euphorbiaceae</taxon>
        <taxon>Crotonoideae</taxon>
        <taxon>Jatropheae</taxon>
        <taxon>Jatropha</taxon>
    </lineage>
</organism>
<name>A0A067JNV1_JATCU</name>
<dbReference type="KEGG" id="jcu:105646015"/>
<accession>A0A067JNV1</accession>
<dbReference type="SUPFAM" id="SSF47699">
    <property type="entry name" value="Bifunctional inhibitor/lipid-transfer protein/seed storage 2S albumin"/>
    <property type="match status" value="1"/>
</dbReference>
<dbReference type="Gene3D" id="1.10.110.10">
    <property type="entry name" value="Plant lipid-transfer and hydrophobic proteins"/>
    <property type="match status" value="1"/>
</dbReference>
<dbReference type="OrthoDB" id="696558at2759"/>
<dbReference type="PANTHER" id="PTHR31731">
    <property type="match status" value="1"/>
</dbReference>
<gene>
    <name evidence="4" type="ORF">JCGZ_20812</name>
</gene>
<dbReference type="AlphaFoldDB" id="A0A067JNV1"/>
<reference evidence="4 5" key="1">
    <citation type="journal article" date="2014" name="PLoS ONE">
        <title>Global Analysis of Gene Expression Profiles in Physic Nut (Jatropha curcas L.) Seedlings Exposed to Salt Stress.</title>
        <authorList>
            <person name="Zhang L."/>
            <person name="Zhang C."/>
            <person name="Wu P."/>
            <person name="Chen Y."/>
            <person name="Li M."/>
            <person name="Jiang H."/>
            <person name="Wu G."/>
        </authorList>
    </citation>
    <scope>NUCLEOTIDE SEQUENCE [LARGE SCALE GENOMIC DNA]</scope>
    <source>
        <strain evidence="5">cv. GZQX0401</strain>
        <tissue evidence="4">Young leaves</tissue>
    </source>
</reference>
<dbReference type="CDD" id="cd01958">
    <property type="entry name" value="HPS_like"/>
    <property type="match status" value="1"/>
</dbReference>
<comment type="similarity">
    <text evidence="1">Belongs to the plant LTP family. PEARLI1 subfamily.</text>
</comment>
<dbReference type="SMART" id="SM00499">
    <property type="entry name" value="AAI"/>
    <property type="match status" value="1"/>
</dbReference>
<keyword evidence="2" id="KW-0732">Signal</keyword>
<dbReference type="InterPro" id="IPR016140">
    <property type="entry name" value="Bifunc_inhib/LTP/seed_store"/>
</dbReference>
<dbReference type="Pfam" id="PF14547">
    <property type="entry name" value="Hydrophob_seed"/>
    <property type="match status" value="1"/>
</dbReference>
<proteinExistence type="inferred from homology"/>